<organism evidence="2 3">
    <name type="scientific">Gossypium arboreum</name>
    <name type="common">Tree cotton</name>
    <name type="synonym">Gossypium nanking</name>
    <dbReference type="NCBI Taxonomy" id="29729"/>
    <lineage>
        <taxon>Eukaryota</taxon>
        <taxon>Viridiplantae</taxon>
        <taxon>Streptophyta</taxon>
        <taxon>Embryophyta</taxon>
        <taxon>Tracheophyta</taxon>
        <taxon>Spermatophyta</taxon>
        <taxon>Magnoliopsida</taxon>
        <taxon>eudicotyledons</taxon>
        <taxon>Gunneridae</taxon>
        <taxon>Pentapetalae</taxon>
        <taxon>rosids</taxon>
        <taxon>malvids</taxon>
        <taxon>Malvales</taxon>
        <taxon>Malvaceae</taxon>
        <taxon>Malvoideae</taxon>
        <taxon>Gossypium</taxon>
    </lineage>
</organism>
<evidence type="ECO:0000313" key="2">
    <source>
        <dbReference type="EMBL" id="KAK5810934.1"/>
    </source>
</evidence>
<sequence>MKRRRTSSGDAPATAPSPNPENSLEQRGKLLARSPDLLQFVEQKCISWSEKRLDAENLLSRINIFSGNLYIWRESTIESVGHGSAKPEIFGCGASSSDDT</sequence>
<gene>
    <name evidence="2" type="ORF">PVK06_026251</name>
</gene>
<comment type="caution">
    <text evidence="2">The sequence shown here is derived from an EMBL/GenBank/DDBJ whole genome shotgun (WGS) entry which is preliminary data.</text>
</comment>
<name>A0ABR0NX94_GOSAR</name>
<proteinExistence type="predicted"/>
<evidence type="ECO:0000313" key="3">
    <source>
        <dbReference type="Proteomes" id="UP001358586"/>
    </source>
</evidence>
<keyword evidence="3" id="KW-1185">Reference proteome</keyword>
<dbReference type="Proteomes" id="UP001358586">
    <property type="component" value="Chromosome 8"/>
</dbReference>
<reference evidence="2 3" key="1">
    <citation type="submission" date="2023-03" db="EMBL/GenBank/DDBJ databases">
        <title>WGS of Gossypium arboreum.</title>
        <authorList>
            <person name="Yu D."/>
        </authorList>
    </citation>
    <scope>NUCLEOTIDE SEQUENCE [LARGE SCALE GENOMIC DNA]</scope>
    <source>
        <tissue evidence="2">Leaf</tissue>
    </source>
</reference>
<evidence type="ECO:0000256" key="1">
    <source>
        <dbReference type="SAM" id="MobiDB-lite"/>
    </source>
</evidence>
<accession>A0ABR0NX94</accession>
<dbReference type="EMBL" id="JARKNE010000008">
    <property type="protein sequence ID" value="KAK5810934.1"/>
    <property type="molecule type" value="Genomic_DNA"/>
</dbReference>
<protein>
    <submittedName>
        <fullName evidence="2">Uncharacterized protein</fullName>
    </submittedName>
</protein>
<feature type="region of interest" description="Disordered" evidence="1">
    <location>
        <begin position="1"/>
        <end position="28"/>
    </location>
</feature>